<reference evidence="2 3" key="1">
    <citation type="submission" date="2018-09" db="EMBL/GenBank/DDBJ databases">
        <authorList>
            <person name="Wang X."/>
            <person name="Du Z."/>
        </authorList>
    </citation>
    <scope>NUCLEOTIDE SEQUENCE [LARGE SCALE GENOMIC DNA]</scope>
    <source>
        <strain evidence="2 3">N3</strain>
    </source>
</reference>
<keyword evidence="1" id="KW-0472">Membrane</keyword>
<dbReference type="OrthoDB" id="827943at2"/>
<dbReference type="Proteomes" id="UP000283522">
    <property type="component" value="Unassembled WGS sequence"/>
</dbReference>
<proteinExistence type="predicted"/>
<sequence length="127" mass="13938">MLIFSGCKSYRNLENIQPKTVREAGESFKQSTLEKLVEGDKIRIVSTNGVSYHLQFTKVEEGKITGVLSESGEKKLETPEPFDIEISSIEKLEVYRKSPALTAVAIYIPVATILAIILLSGGAGMTF</sequence>
<protein>
    <submittedName>
        <fullName evidence="2">Uncharacterized protein</fullName>
    </submittedName>
</protein>
<name>A0A418PQ59_9BACT</name>
<keyword evidence="3" id="KW-1185">Reference proteome</keyword>
<dbReference type="AlphaFoldDB" id="A0A418PQ59"/>
<dbReference type="EMBL" id="QXML01000006">
    <property type="protein sequence ID" value="RIW14422.1"/>
    <property type="molecule type" value="Genomic_DNA"/>
</dbReference>
<gene>
    <name evidence="2" type="ORF">D0X99_12725</name>
</gene>
<dbReference type="RefSeq" id="WP_119478220.1">
    <property type="nucleotide sequence ID" value="NZ_QXML01000006.1"/>
</dbReference>
<accession>A0A418PQ59</accession>
<keyword evidence="1" id="KW-1133">Transmembrane helix</keyword>
<keyword evidence="1" id="KW-0812">Transmembrane</keyword>
<evidence type="ECO:0000313" key="2">
    <source>
        <dbReference type="EMBL" id="RIW14422.1"/>
    </source>
</evidence>
<feature type="transmembrane region" description="Helical" evidence="1">
    <location>
        <begin position="100"/>
        <end position="123"/>
    </location>
</feature>
<evidence type="ECO:0000256" key="1">
    <source>
        <dbReference type="SAM" id="Phobius"/>
    </source>
</evidence>
<organism evidence="2 3">
    <name type="scientific">Algoriphagus lacus</name>
    <dbReference type="NCBI Taxonomy" id="2056311"/>
    <lineage>
        <taxon>Bacteria</taxon>
        <taxon>Pseudomonadati</taxon>
        <taxon>Bacteroidota</taxon>
        <taxon>Cytophagia</taxon>
        <taxon>Cytophagales</taxon>
        <taxon>Cyclobacteriaceae</taxon>
        <taxon>Algoriphagus</taxon>
    </lineage>
</organism>
<evidence type="ECO:0000313" key="3">
    <source>
        <dbReference type="Proteomes" id="UP000283522"/>
    </source>
</evidence>
<comment type="caution">
    <text evidence="2">The sequence shown here is derived from an EMBL/GenBank/DDBJ whole genome shotgun (WGS) entry which is preliminary data.</text>
</comment>